<evidence type="ECO:0000256" key="17">
    <source>
        <dbReference type="ARBA" id="ARBA00023273"/>
    </source>
</evidence>
<keyword evidence="7" id="KW-0488">Methylation</keyword>
<name>A0AAD6A6L0_9TELE</name>
<keyword evidence="10 21" id="KW-0547">Nucleotide-binding</keyword>
<dbReference type="FunFam" id="1.20.58.530:FF:000004">
    <property type="entry name" value="Unconventional myosin ID"/>
    <property type="match status" value="1"/>
</dbReference>
<evidence type="ECO:0000256" key="4">
    <source>
        <dbReference type="ARBA" id="ARBA00004632"/>
    </source>
</evidence>
<dbReference type="Proteomes" id="UP001219934">
    <property type="component" value="Unassembled WGS sequence"/>
</dbReference>
<dbReference type="PANTHER" id="PTHR13140">
    <property type="entry name" value="MYOSIN"/>
    <property type="match status" value="1"/>
</dbReference>
<dbReference type="SMART" id="SM00242">
    <property type="entry name" value="MYSc"/>
    <property type="match status" value="1"/>
</dbReference>
<dbReference type="PROSITE" id="PS51456">
    <property type="entry name" value="MYOSIN_MOTOR"/>
    <property type="match status" value="1"/>
</dbReference>
<evidence type="ECO:0000256" key="16">
    <source>
        <dbReference type="ARBA" id="ARBA00023203"/>
    </source>
</evidence>
<dbReference type="GO" id="GO:0005524">
    <property type="term" value="F:ATP binding"/>
    <property type="evidence" value="ECO:0007669"/>
    <property type="project" value="UniProtKB-UniRule"/>
</dbReference>
<evidence type="ECO:0000313" key="25">
    <source>
        <dbReference type="Proteomes" id="UP001219934"/>
    </source>
</evidence>
<dbReference type="PRINTS" id="PR00193">
    <property type="entry name" value="MYOSINHEAVY"/>
</dbReference>
<evidence type="ECO:0000256" key="11">
    <source>
        <dbReference type="ARBA" id="ARBA00022840"/>
    </source>
</evidence>
<evidence type="ECO:0000259" key="23">
    <source>
        <dbReference type="PROSITE" id="PS51757"/>
    </source>
</evidence>
<evidence type="ECO:0000256" key="6">
    <source>
        <dbReference type="ARBA" id="ARBA00022475"/>
    </source>
</evidence>
<comment type="subcellular location">
    <subcellularLocation>
        <location evidence="4">Cell projection</location>
        <location evidence="4">Ruffle membrane</location>
    </subcellularLocation>
    <subcellularLocation>
        <location evidence="1">Cell projection</location>
        <location evidence="1">Stereocilium membrane</location>
    </subcellularLocation>
    <subcellularLocation>
        <location evidence="3">Cytoplasm</location>
        <location evidence="3">Cell cortex</location>
    </subcellularLocation>
    <subcellularLocation>
        <location evidence="2">Cytoplasmic vesicle</location>
    </subcellularLocation>
</comment>
<evidence type="ECO:0000256" key="14">
    <source>
        <dbReference type="ARBA" id="ARBA00023136"/>
    </source>
</evidence>
<dbReference type="Pfam" id="PF06017">
    <property type="entry name" value="Myosin_TH1"/>
    <property type="match status" value="1"/>
</dbReference>
<feature type="domain" description="Myosin motor" evidence="22">
    <location>
        <begin position="54"/>
        <end position="795"/>
    </location>
</feature>
<dbReference type="GO" id="GO:0030048">
    <property type="term" value="P:actin filament-based movement"/>
    <property type="evidence" value="ECO:0007669"/>
    <property type="project" value="TreeGrafter"/>
</dbReference>
<dbReference type="PANTHER" id="PTHR13140:SF255">
    <property type="entry name" value="UNCONVENTIONAL MYOSIN-IC"/>
    <property type="match status" value="1"/>
</dbReference>
<keyword evidence="11 21" id="KW-0067">ATP-binding</keyword>
<dbReference type="InterPro" id="IPR027417">
    <property type="entry name" value="P-loop_NTPase"/>
</dbReference>
<proteinExistence type="inferred from homology"/>
<evidence type="ECO:0000256" key="18">
    <source>
        <dbReference type="ARBA" id="ARBA00023329"/>
    </source>
</evidence>
<keyword evidence="6" id="KW-1003">Cell membrane</keyword>
<evidence type="ECO:0000256" key="2">
    <source>
        <dbReference type="ARBA" id="ARBA00004541"/>
    </source>
</evidence>
<evidence type="ECO:0000313" key="24">
    <source>
        <dbReference type="EMBL" id="KAJ4919414.1"/>
    </source>
</evidence>
<dbReference type="GO" id="GO:0060171">
    <property type="term" value="C:stereocilium membrane"/>
    <property type="evidence" value="ECO:0007669"/>
    <property type="project" value="UniProtKB-SubCell"/>
</dbReference>
<evidence type="ECO:0000256" key="20">
    <source>
        <dbReference type="ARBA" id="ARBA00078851"/>
    </source>
</evidence>
<dbReference type="Gene3D" id="1.20.58.530">
    <property type="match status" value="1"/>
</dbReference>
<dbReference type="Pfam" id="PF00063">
    <property type="entry name" value="Myosin_head"/>
    <property type="match status" value="2"/>
</dbReference>
<comment type="caution">
    <text evidence="21">Lacks conserved residue(s) required for the propagation of feature annotation.</text>
</comment>
<dbReference type="GO" id="GO:0051015">
    <property type="term" value="F:actin filament binding"/>
    <property type="evidence" value="ECO:0007669"/>
    <property type="project" value="TreeGrafter"/>
</dbReference>
<evidence type="ECO:0000256" key="13">
    <source>
        <dbReference type="ARBA" id="ARBA00023123"/>
    </source>
</evidence>
<accession>A0AAD6A6L0</accession>
<comment type="caution">
    <text evidence="24">The sequence shown here is derived from an EMBL/GenBank/DDBJ whole genome shotgun (WGS) entry which is preliminary data.</text>
</comment>
<keyword evidence="18" id="KW-0968">Cytoplasmic vesicle</keyword>
<feature type="domain" description="TH1" evidence="23">
    <location>
        <begin position="934"/>
        <end position="1108"/>
    </location>
</feature>
<dbReference type="Gene3D" id="6.20.240.20">
    <property type="match status" value="1"/>
</dbReference>
<keyword evidence="13 21" id="KW-0518">Myosin</keyword>
<dbReference type="FunFam" id="1.20.120.720:FF:000013">
    <property type="entry name" value="unconventional myosin-Ic isoform X2"/>
    <property type="match status" value="1"/>
</dbReference>
<keyword evidence="8" id="KW-0963">Cytoplasm</keyword>
<evidence type="ECO:0000256" key="3">
    <source>
        <dbReference type="ARBA" id="ARBA00004544"/>
    </source>
</evidence>
<evidence type="ECO:0000256" key="19">
    <source>
        <dbReference type="ARBA" id="ARBA00068083"/>
    </source>
</evidence>
<protein>
    <recommendedName>
        <fullName evidence="19">Unconventional myosin-Ic</fullName>
    </recommendedName>
    <alternativeName>
        <fullName evidence="20">Myosin I beta</fullName>
    </alternativeName>
</protein>
<dbReference type="EMBL" id="JAPTMU010000294">
    <property type="protein sequence ID" value="KAJ4919414.1"/>
    <property type="molecule type" value="Genomic_DNA"/>
</dbReference>
<evidence type="ECO:0000259" key="22">
    <source>
        <dbReference type="PROSITE" id="PS51456"/>
    </source>
</evidence>
<dbReference type="GO" id="GO:0016459">
    <property type="term" value="C:myosin complex"/>
    <property type="evidence" value="ECO:0007669"/>
    <property type="project" value="UniProtKB-KW"/>
</dbReference>
<dbReference type="Gene3D" id="1.20.120.720">
    <property type="entry name" value="Myosin VI head, motor domain, U50 subdomain"/>
    <property type="match status" value="1"/>
</dbReference>
<evidence type="ECO:0000256" key="1">
    <source>
        <dbReference type="ARBA" id="ARBA00004289"/>
    </source>
</evidence>
<dbReference type="AlphaFoldDB" id="A0AAD6A6L0"/>
<dbReference type="Pfam" id="PF00612">
    <property type="entry name" value="IQ"/>
    <property type="match status" value="2"/>
</dbReference>
<dbReference type="GO" id="GO:0007015">
    <property type="term" value="P:actin filament organization"/>
    <property type="evidence" value="ECO:0007669"/>
    <property type="project" value="TreeGrafter"/>
</dbReference>
<feature type="binding site" evidence="21">
    <location>
        <begin position="209"/>
        <end position="216"/>
    </location>
    <ligand>
        <name>ATP</name>
        <dbReference type="ChEBI" id="CHEBI:30616"/>
    </ligand>
</feature>
<gene>
    <name evidence="24" type="ORF">JOQ06_023055</name>
</gene>
<dbReference type="GO" id="GO:0031410">
    <property type="term" value="C:cytoplasmic vesicle"/>
    <property type="evidence" value="ECO:0007669"/>
    <property type="project" value="UniProtKB-SubCell"/>
</dbReference>
<dbReference type="Gene3D" id="1.20.5.190">
    <property type="match status" value="1"/>
</dbReference>
<dbReference type="FunFam" id="1.10.10.820:FF:000001">
    <property type="entry name" value="Myosin heavy chain"/>
    <property type="match status" value="1"/>
</dbReference>
<dbReference type="PROSITE" id="PS50096">
    <property type="entry name" value="IQ"/>
    <property type="match status" value="2"/>
</dbReference>
<evidence type="ECO:0000256" key="12">
    <source>
        <dbReference type="ARBA" id="ARBA00022990"/>
    </source>
</evidence>
<keyword evidence="9" id="KW-0677">Repeat</keyword>
<dbReference type="CDD" id="cd01378">
    <property type="entry name" value="MYSc_Myo1"/>
    <property type="match status" value="1"/>
</dbReference>
<evidence type="ECO:0000256" key="21">
    <source>
        <dbReference type="PROSITE-ProRule" id="PRU00782"/>
    </source>
</evidence>
<keyword evidence="17" id="KW-0966">Cell projection</keyword>
<keyword evidence="25" id="KW-1185">Reference proteome</keyword>
<dbReference type="PROSITE" id="PS51757">
    <property type="entry name" value="TH1"/>
    <property type="match status" value="1"/>
</dbReference>
<dbReference type="GO" id="GO:0005902">
    <property type="term" value="C:microvillus"/>
    <property type="evidence" value="ECO:0007669"/>
    <property type="project" value="TreeGrafter"/>
</dbReference>
<evidence type="ECO:0000256" key="15">
    <source>
        <dbReference type="ARBA" id="ARBA00023175"/>
    </source>
</evidence>
<keyword evidence="12" id="KW-0007">Acetylation</keyword>
<keyword evidence="14" id="KW-0472">Membrane</keyword>
<dbReference type="SMART" id="SM00015">
    <property type="entry name" value="IQ"/>
    <property type="match status" value="3"/>
</dbReference>
<dbReference type="InterPro" id="IPR000048">
    <property type="entry name" value="IQ_motif_EF-hand-BS"/>
</dbReference>
<evidence type="ECO:0000256" key="5">
    <source>
        <dbReference type="ARBA" id="ARBA00008314"/>
    </source>
</evidence>
<evidence type="ECO:0000256" key="7">
    <source>
        <dbReference type="ARBA" id="ARBA00022481"/>
    </source>
</evidence>
<evidence type="ECO:0000256" key="10">
    <source>
        <dbReference type="ARBA" id="ARBA00022741"/>
    </source>
</evidence>
<dbReference type="Gene3D" id="1.10.10.820">
    <property type="match status" value="1"/>
</dbReference>
<evidence type="ECO:0000256" key="8">
    <source>
        <dbReference type="ARBA" id="ARBA00022490"/>
    </source>
</evidence>
<dbReference type="InterPro" id="IPR036072">
    <property type="entry name" value="MYSc_Myo1"/>
</dbReference>
<keyword evidence="15 21" id="KW-0505">Motor protein</keyword>
<reference evidence="24" key="1">
    <citation type="submission" date="2022-11" db="EMBL/GenBank/DDBJ databases">
        <title>Chromosome-level genome of Pogonophryne albipinna.</title>
        <authorList>
            <person name="Jo E."/>
        </authorList>
    </citation>
    <scope>NUCLEOTIDE SEQUENCE</scope>
    <source>
        <strain evidence="24">SGF0006</strain>
        <tissue evidence="24">Muscle</tissue>
    </source>
</reference>
<sequence length="1128" mass="129776">MDVADIRNLMRKTQASILKNGFLGKPSDDLGNVVASDGVRAMMESALTARDRVGVSDFVLLENFTSEASFIENLRKRFKENLIYTYIGSVLVSVNPYKDLEIYTKNHMERYRGVNFYEVSPHIGKRYDLRHIEEEGDGARREFPPFRGIPLNREPSELMLQELVWSQKRVENRLKQQRGTDSSDVYAVGDNAYRSMRTERKDQCILISGESGAGKTEASKKILQYYAVTCPVSDQVQTVKDRLLQSNPVLEAFGNAKTLRNDNSSRFGKYMDIQFDFKGAPVGGHIINYLLEKSRVVHQNHGERNFHIFYQMIEGGEEDLLRSLGLERNPQQYQYLVKGNCPKVSSINDRSEWKLVRKALTVIGFNEDDVEELLNIIASVLHLGNIQYGEAEEGNSCITSDTQIKYLARLLGVNGAVLTEALTHKKIIAKGEELMSPLNLEQASSARDALSKAVYGRTFTWLVNKINASLTYTDDSSKHYSVIGLLDIYGFEVFQHNSFEQFCINYCNEKLQQLFIELTLKSEQEEYEAEGITWEPVQYFNNKIICDLVEEKFKGIISILDEECLRPGDANDLTFLEKLEDTVGGHAHLVTHKLADTKTRKVMARDEFRLLHYAGEVNYNVNGFLDKNNDLLFRNLKEVMCMSENKILTKCFDREELSDKKRPDTAATQFKASLAKLMEILMSWSRRTSAASSPMTPSRRFDEVLIRHQVKYLGLMENLRVRRAGFAYRRRYEVFLQRYKSLCPDTWPSWQGKLREGVATLVKHLGYKPEEYKMGRSKIFIRFPKTLFATEDALETRKHSLATKLQAGWRGYSQKTKFQKLRTSAVRVQAWWRGILARRRAQRRRQAADTIRRFVKGFIYRHRERCPENEYFLDYVRYSFLMNLRRNLPKSASEQLRKLCMQNMVWSYCKKINPEWKHQMEQKMIASELFKDKKDNYPQSVPKLFVSTRLNGEDLNPKVLQALGSEKMKYAVPVTKYDRRGYKPRPRQLLLTSNCAVIVEEGKLKQRIEYEALKGISVSSLSDGVFVLHVPSEDNKQKGDVVLQSDHVIETLTKIAICSDKINSINIIQGSIKYSVAQGKEGIIDFTPGSELLVAKAKNGHLSVVSLNEYPPLEHYLRLTSEVLLSLN</sequence>
<dbReference type="SUPFAM" id="SSF52540">
    <property type="entry name" value="P-loop containing nucleoside triphosphate hydrolases"/>
    <property type="match status" value="2"/>
</dbReference>
<evidence type="ECO:0000256" key="9">
    <source>
        <dbReference type="ARBA" id="ARBA00022737"/>
    </source>
</evidence>
<organism evidence="24 25">
    <name type="scientific">Pogonophryne albipinna</name>
    <dbReference type="NCBI Taxonomy" id="1090488"/>
    <lineage>
        <taxon>Eukaryota</taxon>
        <taxon>Metazoa</taxon>
        <taxon>Chordata</taxon>
        <taxon>Craniata</taxon>
        <taxon>Vertebrata</taxon>
        <taxon>Euteleostomi</taxon>
        <taxon>Actinopterygii</taxon>
        <taxon>Neopterygii</taxon>
        <taxon>Teleostei</taxon>
        <taxon>Neoteleostei</taxon>
        <taxon>Acanthomorphata</taxon>
        <taxon>Eupercaria</taxon>
        <taxon>Perciformes</taxon>
        <taxon>Notothenioidei</taxon>
        <taxon>Pogonophryne</taxon>
    </lineage>
</organism>
<dbReference type="GO" id="GO:0032587">
    <property type="term" value="C:ruffle membrane"/>
    <property type="evidence" value="ECO:0007669"/>
    <property type="project" value="UniProtKB-SubCell"/>
</dbReference>
<dbReference type="InterPro" id="IPR036961">
    <property type="entry name" value="Kinesin_motor_dom_sf"/>
</dbReference>
<dbReference type="InterPro" id="IPR010926">
    <property type="entry name" value="Myosin_TH1"/>
</dbReference>
<dbReference type="GO" id="GO:0005938">
    <property type="term" value="C:cell cortex"/>
    <property type="evidence" value="ECO:0007669"/>
    <property type="project" value="UniProtKB-SubCell"/>
</dbReference>
<keyword evidence="16 21" id="KW-0009">Actin-binding</keyword>
<dbReference type="Gene3D" id="3.40.850.10">
    <property type="entry name" value="Kinesin motor domain"/>
    <property type="match status" value="2"/>
</dbReference>
<comment type="similarity">
    <text evidence="5 21">Belongs to the TRAFAC class myosin-kinesin ATPase superfamily. Myosin family.</text>
</comment>
<dbReference type="GO" id="GO:0000146">
    <property type="term" value="F:microfilament motor activity"/>
    <property type="evidence" value="ECO:0007669"/>
    <property type="project" value="TreeGrafter"/>
</dbReference>
<dbReference type="InterPro" id="IPR001609">
    <property type="entry name" value="Myosin_head_motor_dom-like"/>
</dbReference>
<dbReference type="GO" id="GO:0006897">
    <property type="term" value="P:endocytosis"/>
    <property type="evidence" value="ECO:0007669"/>
    <property type="project" value="TreeGrafter"/>
</dbReference>